<evidence type="ECO:0000313" key="8">
    <source>
        <dbReference type="Proteomes" id="UP000031549"/>
    </source>
</evidence>
<evidence type="ECO:0000259" key="6">
    <source>
        <dbReference type="Pfam" id="PF03330"/>
    </source>
</evidence>
<organism evidence="7 8">
    <name type="scientific">Hassallia byssoidea VB512170</name>
    <dbReference type="NCBI Taxonomy" id="1304833"/>
    <lineage>
        <taxon>Bacteria</taxon>
        <taxon>Bacillati</taxon>
        <taxon>Cyanobacteriota</taxon>
        <taxon>Cyanophyceae</taxon>
        <taxon>Nostocales</taxon>
        <taxon>Tolypothrichaceae</taxon>
        <taxon>Hassallia</taxon>
    </lineage>
</organism>
<comment type="caution">
    <text evidence="7">The sequence shown here is derived from an EMBL/GenBank/DDBJ whole genome shotgun (WGS) entry which is preliminary data.</text>
</comment>
<evidence type="ECO:0000256" key="3">
    <source>
        <dbReference type="HAMAP-Rule" id="MF_02071"/>
    </source>
</evidence>
<keyword evidence="1 3" id="KW-0456">Lyase</keyword>
<dbReference type="GO" id="GO:0000270">
    <property type="term" value="P:peptidoglycan metabolic process"/>
    <property type="evidence" value="ECO:0007669"/>
    <property type="project" value="UniProtKB-UniRule"/>
</dbReference>
<evidence type="ECO:0000256" key="2">
    <source>
        <dbReference type="ARBA" id="ARBA00023316"/>
    </source>
</evidence>
<dbReference type="NCBIfam" id="TIGR00413">
    <property type="entry name" value="rlpA"/>
    <property type="match status" value="1"/>
</dbReference>
<gene>
    <name evidence="3" type="primary">rlpA</name>
    <name evidence="7" type="ORF">PI95_024370</name>
</gene>
<dbReference type="SUPFAM" id="SSF50685">
    <property type="entry name" value="Barwin-like endoglucanases"/>
    <property type="match status" value="1"/>
</dbReference>
<dbReference type="RefSeq" id="WP_052325825.1">
    <property type="nucleotide sequence ID" value="NZ_JTCM02000075.1"/>
</dbReference>
<dbReference type="CDD" id="cd22268">
    <property type="entry name" value="DPBB_RlpA-like"/>
    <property type="match status" value="1"/>
</dbReference>
<feature type="region of interest" description="Disordered" evidence="5">
    <location>
        <begin position="182"/>
        <end position="211"/>
    </location>
</feature>
<feature type="region of interest" description="Disordered" evidence="5">
    <location>
        <begin position="23"/>
        <end position="46"/>
    </location>
</feature>
<dbReference type="EC" id="4.2.2.-" evidence="3"/>
<protein>
    <recommendedName>
        <fullName evidence="3">Probable endolytic peptidoglycan transglycosylase RlpA</fullName>
        <ecNumber evidence="3">4.2.2.-</ecNumber>
    </recommendedName>
</protein>
<accession>A0A846HDF7</accession>
<dbReference type="InterPro" id="IPR009009">
    <property type="entry name" value="RlpA-like_DPBB"/>
</dbReference>
<keyword evidence="2 3" id="KW-0961">Cell wall biogenesis/degradation</keyword>
<evidence type="ECO:0000313" key="7">
    <source>
        <dbReference type="EMBL" id="NEU75607.1"/>
    </source>
</evidence>
<dbReference type="InterPro" id="IPR036908">
    <property type="entry name" value="RlpA-like_sf"/>
</dbReference>
<evidence type="ECO:0000256" key="1">
    <source>
        <dbReference type="ARBA" id="ARBA00023239"/>
    </source>
</evidence>
<dbReference type="InterPro" id="IPR034718">
    <property type="entry name" value="RlpA"/>
</dbReference>
<dbReference type="GO" id="GO:0071555">
    <property type="term" value="P:cell wall organization"/>
    <property type="evidence" value="ECO:0007669"/>
    <property type="project" value="UniProtKB-KW"/>
</dbReference>
<evidence type="ECO:0000256" key="5">
    <source>
        <dbReference type="SAM" id="MobiDB-lite"/>
    </source>
</evidence>
<dbReference type="Pfam" id="PF03330">
    <property type="entry name" value="DPBB_1"/>
    <property type="match status" value="1"/>
</dbReference>
<dbReference type="GO" id="GO:0008932">
    <property type="term" value="F:lytic endotransglycosylase activity"/>
    <property type="evidence" value="ECO:0007669"/>
    <property type="project" value="UniProtKB-UniRule"/>
</dbReference>
<dbReference type="Proteomes" id="UP000031549">
    <property type="component" value="Unassembled WGS sequence"/>
</dbReference>
<reference evidence="7 8" key="1">
    <citation type="journal article" date="2015" name="Genome Announc.">
        <title>Draft Genome Sequence of Cyanobacterium Hassallia byssoidea Strain VB512170, Isolated from Monuments in India.</title>
        <authorList>
            <person name="Singh D."/>
            <person name="Chandrababunaidu M.M."/>
            <person name="Panda A."/>
            <person name="Sen D."/>
            <person name="Bhattacharyya S."/>
            <person name="Adhikary S.P."/>
            <person name="Tripathy S."/>
        </authorList>
    </citation>
    <scope>NUCLEOTIDE SEQUENCE [LARGE SCALE GENOMIC DNA]</scope>
    <source>
        <strain evidence="7 8">VB512170</strain>
    </source>
</reference>
<feature type="compositionally biased region" description="Low complexity" evidence="5">
    <location>
        <begin position="190"/>
        <end position="203"/>
    </location>
</feature>
<dbReference type="PANTHER" id="PTHR34183:SF8">
    <property type="entry name" value="ENDOLYTIC PEPTIDOGLYCAN TRANSGLYCOSYLASE RLPA-RELATED"/>
    <property type="match status" value="1"/>
</dbReference>
<dbReference type="AlphaFoldDB" id="A0A846HDF7"/>
<name>A0A846HDF7_9CYAN</name>
<dbReference type="InterPro" id="IPR012997">
    <property type="entry name" value="RplA"/>
</dbReference>
<proteinExistence type="inferred from homology"/>
<dbReference type="EMBL" id="JTCM02000075">
    <property type="protein sequence ID" value="NEU75607.1"/>
    <property type="molecule type" value="Genomic_DNA"/>
</dbReference>
<dbReference type="Gene3D" id="2.40.40.10">
    <property type="entry name" value="RlpA-like domain"/>
    <property type="match status" value="1"/>
</dbReference>
<feature type="domain" description="RlpA-like protein double-psi beta-barrel" evidence="6">
    <location>
        <begin position="213"/>
        <end position="300"/>
    </location>
</feature>
<feature type="compositionally biased region" description="Low complexity" evidence="5">
    <location>
        <begin position="25"/>
        <end position="41"/>
    </location>
</feature>
<dbReference type="PANTHER" id="PTHR34183">
    <property type="entry name" value="ENDOLYTIC PEPTIDOGLYCAN TRANSGLYCOSYLASE RLPA"/>
    <property type="match status" value="1"/>
</dbReference>
<evidence type="ECO:0000256" key="4">
    <source>
        <dbReference type="RuleBase" id="RU003495"/>
    </source>
</evidence>
<comment type="function">
    <text evidence="3">Lytic transglycosylase with a strong preference for naked glycan strands that lack stem peptides.</text>
</comment>
<dbReference type="HAMAP" id="MF_02071">
    <property type="entry name" value="RlpA"/>
    <property type="match status" value="1"/>
</dbReference>
<keyword evidence="8" id="KW-1185">Reference proteome</keyword>
<comment type="similarity">
    <text evidence="3 4">Belongs to the RlpA family.</text>
</comment>
<sequence>MKQTQLWSVVTLSTTVLGLPSVGRAATTNGNSTTSGETASSDAVNVKKSQSLREKLTSRGIVTEIHPHNLAGRQAATLYIRNIPFLTFVSQADISNPTEKASAIAAKINQLITNKVDASQITVSWKAASYIIKVNGKELVEIDGDTTRLPDTTNNLSQDALQATNRLRRLIDVTHALNQINSIPLPPQEPIKQPQQVKKPPQQNASEKVQATSKGMASYYSYEGGNRTATGERFNPQGFTAAHRSLPFGTLVRVTNTGNGRSVVVRINDRGPFIRGRVIDLSLGAARELGMISNGVAAVKLEILSN</sequence>